<dbReference type="GO" id="GO:0006796">
    <property type="term" value="P:phosphate-containing compound metabolic process"/>
    <property type="evidence" value="ECO:0007669"/>
    <property type="project" value="InterPro"/>
</dbReference>
<dbReference type="SUPFAM" id="SSF55811">
    <property type="entry name" value="Nudix"/>
    <property type="match status" value="1"/>
</dbReference>
<protein>
    <recommendedName>
        <fullName evidence="2">inorganic diphosphatase</fullName>
        <ecNumber evidence="2">3.6.1.1</ecNumber>
    </recommendedName>
</protein>
<dbReference type="Pfam" id="PF00719">
    <property type="entry name" value="Pyrophosphatase"/>
    <property type="match status" value="1"/>
</dbReference>
<dbReference type="PANTHER" id="PTHR43046:SF14">
    <property type="entry name" value="MUTT_NUDIX FAMILY PROTEIN"/>
    <property type="match status" value="1"/>
</dbReference>
<dbReference type="SUPFAM" id="SSF50324">
    <property type="entry name" value="Inorganic pyrophosphatase"/>
    <property type="match status" value="1"/>
</dbReference>
<keyword evidence="4" id="KW-0378">Hydrolase</keyword>
<evidence type="ECO:0000256" key="3">
    <source>
        <dbReference type="ARBA" id="ARBA00022723"/>
    </source>
</evidence>
<reference evidence="7 8" key="1">
    <citation type="submission" date="2020-07" db="EMBL/GenBank/DDBJ databases">
        <title>Vallitalea guaymasensis genome.</title>
        <authorList>
            <person name="Postec A."/>
        </authorList>
    </citation>
    <scope>NUCLEOTIDE SEQUENCE [LARGE SCALE GENOMIC DNA]</scope>
    <source>
        <strain evidence="7 8">Ra1766G1</strain>
    </source>
</reference>
<evidence type="ECO:0000313" key="8">
    <source>
        <dbReference type="Proteomes" id="UP000677305"/>
    </source>
</evidence>
<dbReference type="Pfam" id="PF00293">
    <property type="entry name" value="NUDIX"/>
    <property type="match status" value="1"/>
</dbReference>
<dbReference type="PROSITE" id="PS51462">
    <property type="entry name" value="NUDIX"/>
    <property type="match status" value="1"/>
</dbReference>
<comment type="cofactor">
    <cofactor evidence="1">
        <name>Mg(2+)</name>
        <dbReference type="ChEBI" id="CHEBI:18420"/>
    </cofactor>
</comment>
<dbReference type="GO" id="GO:0000287">
    <property type="term" value="F:magnesium ion binding"/>
    <property type="evidence" value="ECO:0007669"/>
    <property type="project" value="InterPro"/>
</dbReference>
<dbReference type="KEGG" id="vgu:HYG85_06375"/>
<dbReference type="PANTHER" id="PTHR43046">
    <property type="entry name" value="GDP-MANNOSE MANNOSYL HYDROLASE"/>
    <property type="match status" value="1"/>
</dbReference>
<evidence type="ECO:0000256" key="5">
    <source>
        <dbReference type="ARBA" id="ARBA00022842"/>
    </source>
</evidence>
<evidence type="ECO:0000256" key="1">
    <source>
        <dbReference type="ARBA" id="ARBA00001946"/>
    </source>
</evidence>
<dbReference type="Proteomes" id="UP000677305">
    <property type="component" value="Chromosome"/>
</dbReference>
<keyword evidence="8" id="KW-1185">Reference proteome</keyword>
<dbReference type="InterPro" id="IPR015797">
    <property type="entry name" value="NUDIX_hydrolase-like_dom_sf"/>
</dbReference>
<dbReference type="AlphaFoldDB" id="A0A8J8M9G1"/>
<keyword evidence="3" id="KW-0479">Metal-binding</keyword>
<accession>A0A8J8M9G1</accession>
<dbReference type="Gene3D" id="3.90.80.10">
    <property type="entry name" value="Inorganic pyrophosphatase"/>
    <property type="match status" value="1"/>
</dbReference>
<evidence type="ECO:0000313" key="7">
    <source>
        <dbReference type="EMBL" id="QUH28565.1"/>
    </source>
</evidence>
<evidence type="ECO:0000256" key="2">
    <source>
        <dbReference type="ARBA" id="ARBA00012146"/>
    </source>
</evidence>
<proteinExistence type="predicted"/>
<keyword evidence="5" id="KW-0460">Magnesium</keyword>
<sequence length="250" mass="29186">MLYDYLGKDVEVIIDRPLGSKHPRFNMIYPLNYGYIPDTVSGDGQEIDAYVLGVFEPVERYTGKVIAIIRRADDDEDKLVVAQELNSYDKYQIKALTEFTERHFETEIISFEYLKQSIRNTARLIARRDDEILVIKESDDGEVYYHLPGGGIEYREKIEEALEREAFEELGVHVVEYEPFIIFENFFEVKGMMGHEISHIYEVKLSGDIYKINEMDMNADLLPAKVVWVKVQDFKDNIKTFYPTELAKLI</sequence>
<organism evidence="7 8">
    <name type="scientific">Vallitalea guaymasensis</name>
    <dbReference type="NCBI Taxonomy" id="1185412"/>
    <lineage>
        <taxon>Bacteria</taxon>
        <taxon>Bacillati</taxon>
        <taxon>Bacillota</taxon>
        <taxon>Clostridia</taxon>
        <taxon>Lachnospirales</taxon>
        <taxon>Vallitaleaceae</taxon>
        <taxon>Vallitalea</taxon>
    </lineage>
</organism>
<dbReference type="GO" id="GO:0004427">
    <property type="term" value="F:inorganic diphosphate phosphatase activity"/>
    <property type="evidence" value="ECO:0007669"/>
    <property type="project" value="UniProtKB-EC"/>
</dbReference>
<dbReference type="RefSeq" id="WP_212692792.1">
    <property type="nucleotide sequence ID" value="NZ_CP058561.1"/>
</dbReference>
<gene>
    <name evidence="7" type="ORF">HYG85_06375</name>
</gene>
<dbReference type="InterPro" id="IPR020084">
    <property type="entry name" value="NUDIX_hydrolase_CS"/>
</dbReference>
<dbReference type="InterPro" id="IPR008162">
    <property type="entry name" value="Pyrophosphatase"/>
</dbReference>
<dbReference type="InterPro" id="IPR000086">
    <property type="entry name" value="NUDIX_hydrolase_dom"/>
</dbReference>
<name>A0A8J8M9G1_9FIRM</name>
<dbReference type="InterPro" id="IPR036649">
    <property type="entry name" value="Pyrophosphatase_sf"/>
</dbReference>
<dbReference type="GO" id="GO:0005737">
    <property type="term" value="C:cytoplasm"/>
    <property type="evidence" value="ECO:0007669"/>
    <property type="project" value="InterPro"/>
</dbReference>
<dbReference type="Gene3D" id="3.90.79.10">
    <property type="entry name" value="Nucleoside Triphosphate Pyrophosphohydrolase"/>
    <property type="match status" value="1"/>
</dbReference>
<dbReference type="PROSITE" id="PS00893">
    <property type="entry name" value="NUDIX_BOX"/>
    <property type="match status" value="1"/>
</dbReference>
<feature type="domain" description="Nudix hydrolase" evidence="6">
    <location>
        <begin position="116"/>
        <end position="250"/>
    </location>
</feature>
<dbReference type="EMBL" id="CP058561">
    <property type="protein sequence ID" value="QUH28565.1"/>
    <property type="molecule type" value="Genomic_DNA"/>
</dbReference>
<evidence type="ECO:0000256" key="4">
    <source>
        <dbReference type="ARBA" id="ARBA00022801"/>
    </source>
</evidence>
<evidence type="ECO:0000259" key="6">
    <source>
        <dbReference type="PROSITE" id="PS51462"/>
    </source>
</evidence>
<dbReference type="EC" id="3.6.1.1" evidence="2"/>